<dbReference type="PANTHER" id="PTHR43617:SF20">
    <property type="entry name" value="N-ALPHA-ACETYLTRANSFERASE RIMI"/>
    <property type="match status" value="1"/>
</dbReference>
<accession>A0A4Y3UPT3</accession>
<dbReference type="InterPro" id="IPR000182">
    <property type="entry name" value="GNAT_dom"/>
</dbReference>
<feature type="domain" description="N-acetyltransferase" evidence="2">
    <location>
        <begin position="28"/>
        <end position="210"/>
    </location>
</feature>
<name>A0A4Y3UPT3_9MICO</name>
<evidence type="ECO:0000313" key="4">
    <source>
        <dbReference type="Proteomes" id="UP000319804"/>
    </source>
</evidence>
<evidence type="ECO:0000313" key="3">
    <source>
        <dbReference type="EMBL" id="TQM90656.1"/>
    </source>
</evidence>
<feature type="region of interest" description="Disordered" evidence="1">
    <location>
        <begin position="1"/>
        <end position="26"/>
    </location>
</feature>
<dbReference type="GO" id="GO:0008999">
    <property type="term" value="F:protein-N-terminal-alanine acetyltransferase activity"/>
    <property type="evidence" value="ECO:0007669"/>
    <property type="project" value="TreeGrafter"/>
</dbReference>
<dbReference type="Gene3D" id="3.40.630.30">
    <property type="match status" value="1"/>
</dbReference>
<sequence>MTESSLISRIDRLRHGAPTGMPQHEAVAQWRPPTEADIDGIHAVAAAADAVDHPNWGTAREEIADTFDLPHIDHARDSLVAVDAEGTIIAFGSAFLHPARVGVLTVNLAGAVHPDWRRRGIGTALFGWQRARGLEAVAEAAAEVGAGDGAVADGAAGAGGAEDAGTAWTADLKTYAEEGNLDARAIAEKAGFTAERWFTSMERDMRLPVPEITARDGVTVVPYTRDRDDDARLAHNDSFRDHWGSQPSQPETWAKFVGGPFFRPDLSRLAISADGAVVGYSLVSVNEDDWVAMGASSGYIELIGVVRAYRGRRIAPAVIAGTLTAIQAAGLERAVLDVDTASPTGAHTLYEGLGFHPTERSVALVERV</sequence>
<evidence type="ECO:0000259" key="2">
    <source>
        <dbReference type="PROSITE" id="PS51186"/>
    </source>
</evidence>
<gene>
    <name evidence="3" type="ORF">FHX68_2978</name>
</gene>
<dbReference type="AlphaFoldDB" id="A0A4Y3UPT3"/>
<protein>
    <submittedName>
        <fullName evidence="3">Acetyltransferase (GNAT) family protein</fullName>
    </submittedName>
</protein>
<dbReference type="Proteomes" id="UP000319804">
    <property type="component" value="Unassembled WGS sequence"/>
</dbReference>
<evidence type="ECO:0000256" key="1">
    <source>
        <dbReference type="SAM" id="MobiDB-lite"/>
    </source>
</evidence>
<keyword evidence="4" id="KW-1185">Reference proteome</keyword>
<proteinExistence type="predicted"/>
<dbReference type="InterPro" id="IPR016181">
    <property type="entry name" value="Acyl_CoA_acyltransferase"/>
</dbReference>
<comment type="caution">
    <text evidence="3">The sequence shown here is derived from an EMBL/GenBank/DDBJ whole genome shotgun (WGS) entry which is preliminary data.</text>
</comment>
<keyword evidence="3" id="KW-0808">Transferase</keyword>
<dbReference type="PROSITE" id="PS51186">
    <property type="entry name" value="GNAT"/>
    <property type="match status" value="2"/>
</dbReference>
<dbReference type="CDD" id="cd04301">
    <property type="entry name" value="NAT_SF"/>
    <property type="match status" value="2"/>
</dbReference>
<reference evidence="3 4" key="1">
    <citation type="submission" date="2019-06" db="EMBL/GenBank/DDBJ databases">
        <title>Sequencing the genomes of 1000 actinobacteria strains.</title>
        <authorList>
            <person name="Klenk H.-P."/>
        </authorList>
    </citation>
    <scope>NUCLEOTIDE SEQUENCE [LARGE SCALE GENOMIC DNA]</scope>
    <source>
        <strain evidence="3 4">DSM 20427</strain>
    </source>
</reference>
<dbReference type="Pfam" id="PF00583">
    <property type="entry name" value="Acetyltransf_1"/>
    <property type="match status" value="2"/>
</dbReference>
<dbReference type="PANTHER" id="PTHR43617">
    <property type="entry name" value="L-AMINO ACID N-ACETYLTRANSFERASE"/>
    <property type="match status" value="1"/>
</dbReference>
<dbReference type="SUPFAM" id="SSF55729">
    <property type="entry name" value="Acyl-CoA N-acyltransferases (Nat)"/>
    <property type="match status" value="2"/>
</dbReference>
<organism evidence="3 4">
    <name type="scientific">Microbacterium lacticum</name>
    <dbReference type="NCBI Taxonomy" id="33885"/>
    <lineage>
        <taxon>Bacteria</taxon>
        <taxon>Bacillati</taxon>
        <taxon>Actinomycetota</taxon>
        <taxon>Actinomycetes</taxon>
        <taxon>Micrococcales</taxon>
        <taxon>Microbacteriaceae</taxon>
        <taxon>Microbacterium</taxon>
    </lineage>
</organism>
<feature type="domain" description="N-acetyltransferase" evidence="2">
    <location>
        <begin position="218"/>
        <end position="368"/>
    </location>
</feature>
<dbReference type="RefSeq" id="WP_229661455.1">
    <property type="nucleotide sequence ID" value="NZ_BJNA01000040.1"/>
</dbReference>
<dbReference type="EMBL" id="VFPS01000007">
    <property type="protein sequence ID" value="TQM90656.1"/>
    <property type="molecule type" value="Genomic_DNA"/>
</dbReference>
<dbReference type="InterPro" id="IPR050276">
    <property type="entry name" value="MshD_Acetyltransferase"/>
</dbReference>